<feature type="region of interest" description="Disordered" evidence="4">
    <location>
        <begin position="32"/>
        <end position="56"/>
    </location>
</feature>
<dbReference type="RefSeq" id="XP_056494637.1">
    <property type="nucleotide sequence ID" value="XM_056626055.1"/>
</dbReference>
<evidence type="ECO:0000256" key="1">
    <source>
        <dbReference type="ARBA" id="ARBA00004123"/>
    </source>
</evidence>
<dbReference type="PANTHER" id="PTHR37534:SF46">
    <property type="entry name" value="ZN(II)2CYS6 TRANSCRIPTION FACTOR (EUROFUNG)"/>
    <property type="match status" value="1"/>
</dbReference>
<proteinExistence type="predicted"/>
<accession>A0A9W9WCB3</accession>
<dbReference type="PANTHER" id="PTHR37534">
    <property type="entry name" value="TRANSCRIPTIONAL ACTIVATOR PROTEIN UGA3"/>
    <property type="match status" value="1"/>
</dbReference>
<dbReference type="EMBL" id="JAPZBU010000003">
    <property type="protein sequence ID" value="KAJ5414791.1"/>
    <property type="molecule type" value="Genomic_DNA"/>
</dbReference>
<sequence>MCMSCHRRGVECEGYALRWVGLAARGSMAGRTYQSATDDPTPRKEQASVSLLSKNDDSNVRRALPQRLNAARVLSYADQYHHSANSTPSDDGTNFHIVALPCRRPTWTMTTALLPPDSVPVLVKYYAREISTAFYLGNGPAQTPYTQHILPMTKNVLCIRYAVAATASCHIGNRLEDSKLRMQSLHLRLEATKALRQQLRNEIEETDVSSIACMVLLAQLDLCSGDCLEFGTHLNAASDIVKRHGSDGTDRGFFEQRLAWLDIMGATTSSRMPHLKPEHIKAALNKFKTPSGRKWGFDVFDCPIDLFEYIADITVLHKLHISSRIPSDETLRKAIVLGNAAKTWNGSDILSDQRGDMIEIWRRGVLLYLVRLFQLSEETFDTSYLLEDVFRRAERLSSEKNRKFSTSWPLFQAGLCLNQGSHERKQQLREEFASHFATLGCCNPKLAINVLEQVWQTGDTQILDSQTLLF</sequence>
<evidence type="ECO:0008006" key="7">
    <source>
        <dbReference type="Google" id="ProtNLM"/>
    </source>
</evidence>
<keyword evidence="3" id="KW-0175">Coiled coil</keyword>
<dbReference type="Proteomes" id="UP001147747">
    <property type="component" value="Unassembled WGS sequence"/>
</dbReference>
<evidence type="ECO:0000313" key="6">
    <source>
        <dbReference type="Proteomes" id="UP001147747"/>
    </source>
</evidence>
<evidence type="ECO:0000256" key="2">
    <source>
        <dbReference type="ARBA" id="ARBA00023242"/>
    </source>
</evidence>
<comment type="caution">
    <text evidence="5">The sequence shown here is derived from an EMBL/GenBank/DDBJ whole genome shotgun (WGS) entry which is preliminary data.</text>
</comment>
<organism evidence="5 6">
    <name type="scientific">Penicillium cosmopolitanum</name>
    <dbReference type="NCBI Taxonomy" id="1131564"/>
    <lineage>
        <taxon>Eukaryota</taxon>
        <taxon>Fungi</taxon>
        <taxon>Dikarya</taxon>
        <taxon>Ascomycota</taxon>
        <taxon>Pezizomycotina</taxon>
        <taxon>Eurotiomycetes</taxon>
        <taxon>Eurotiomycetidae</taxon>
        <taxon>Eurotiales</taxon>
        <taxon>Aspergillaceae</taxon>
        <taxon>Penicillium</taxon>
    </lineage>
</organism>
<evidence type="ECO:0000256" key="3">
    <source>
        <dbReference type="SAM" id="Coils"/>
    </source>
</evidence>
<dbReference type="AlphaFoldDB" id="A0A9W9WCB3"/>
<name>A0A9W9WCB3_9EURO</name>
<evidence type="ECO:0000313" key="5">
    <source>
        <dbReference type="EMBL" id="KAJ5414791.1"/>
    </source>
</evidence>
<keyword evidence="6" id="KW-1185">Reference proteome</keyword>
<dbReference type="InterPro" id="IPR021858">
    <property type="entry name" value="Fun_TF"/>
</dbReference>
<dbReference type="GO" id="GO:0005634">
    <property type="term" value="C:nucleus"/>
    <property type="evidence" value="ECO:0007669"/>
    <property type="project" value="UniProtKB-SubCell"/>
</dbReference>
<dbReference type="Pfam" id="PF11951">
    <property type="entry name" value="Fungal_trans_2"/>
    <property type="match status" value="1"/>
</dbReference>
<gene>
    <name evidence="5" type="ORF">N7509_001418</name>
</gene>
<keyword evidence="2" id="KW-0539">Nucleus</keyword>
<reference evidence="5" key="1">
    <citation type="submission" date="2022-12" db="EMBL/GenBank/DDBJ databases">
        <authorList>
            <person name="Petersen C."/>
        </authorList>
    </citation>
    <scope>NUCLEOTIDE SEQUENCE</scope>
    <source>
        <strain evidence="5">IBT 29677</strain>
    </source>
</reference>
<dbReference type="GeneID" id="81365035"/>
<feature type="coiled-coil region" evidence="3">
    <location>
        <begin position="182"/>
        <end position="209"/>
    </location>
</feature>
<dbReference type="OrthoDB" id="4333879at2759"/>
<evidence type="ECO:0000256" key="4">
    <source>
        <dbReference type="SAM" id="MobiDB-lite"/>
    </source>
</evidence>
<comment type="subcellular location">
    <subcellularLocation>
        <location evidence="1">Nucleus</location>
    </subcellularLocation>
</comment>
<reference evidence="5" key="2">
    <citation type="journal article" date="2023" name="IMA Fungus">
        <title>Comparative genomic study of the Penicillium genus elucidates a diverse pangenome and 15 lateral gene transfer events.</title>
        <authorList>
            <person name="Petersen C."/>
            <person name="Sorensen T."/>
            <person name="Nielsen M.R."/>
            <person name="Sondergaard T.E."/>
            <person name="Sorensen J.L."/>
            <person name="Fitzpatrick D.A."/>
            <person name="Frisvad J.C."/>
            <person name="Nielsen K.L."/>
        </authorList>
    </citation>
    <scope>NUCLEOTIDE SEQUENCE</scope>
    <source>
        <strain evidence="5">IBT 29677</strain>
    </source>
</reference>
<protein>
    <recommendedName>
        <fullName evidence="7">Zn(2)-C6 fungal-type domain-containing protein</fullName>
    </recommendedName>
</protein>